<dbReference type="InterPro" id="IPR023332">
    <property type="entry name" value="Proteasome_alpha-type"/>
</dbReference>
<dbReference type="FunFam" id="3.60.20.10:FF:000028">
    <property type="entry name" value="Proteasome subunit alpha type"/>
    <property type="match status" value="1"/>
</dbReference>
<dbReference type="InterPro" id="IPR050115">
    <property type="entry name" value="Proteasome_alpha"/>
</dbReference>
<comment type="caution">
    <text evidence="10">The sequence shown here is derived from an EMBL/GenBank/DDBJ whole genome shotgun (WGS) entry which is preliminary data.</text>
</comment>
<dbReference type="GO" id="GO:0019773">
    <property type="term" value="C:proteasome core complex, alpha-subunit complex"/>
    <property type="evidence" value="ECO:0007669"/>
    <property type="project" value="UniProtKB-UniRule"/>
</dbReference>
<keyword evidence="4" id="KW-0963">Cytoplasm</keyword>
<evidence type="ECO:0000256" key="1">
    <source>
        <dbReference type="ARBA" id="ARBA00002000"/>
    </source>
</evidence>
<dbReference type="PANTHER" id="PTHR11599">
    <property type="entry name" value="PROTEASOME SUBUNIT ALPHA/BETA"/>
    <property type="match status" value="1"/>
</dbReference>
<comment type="subcellular location">
    <subcellularLocation>
        <location evidence="3">Cytoplasm</location>
    </subcellularLocation>
    <subcellularLocation>
        <location evidence="2">Nucleus</location>
    </subcellularLocation>
</comment>
<evidence type="ECO:0000313" key="11">
    <source>
        <dbReference type="Proteomes" id="UP000663850"/>
    </source>
</evidence>
<feature type="region of interest" description="Disordered" evidence="8">
    <location>
        <begin position="261"/>
        <end position="296"/>
    </location>
</feature>
<evidence type="ECO:0000256" key="5">
    <source>
        <dbReference type="ARBA" id="ARBA00022942"/>
    </source>
</evidence>
<name>A0A8H3DC53_9AGAM</name>
<dbReference type="Pfam" id="PF00227">
    <property type="entry name" value="Proteasome"/>
    <property type="match status" value="1"/>
</dbReference>
<accession>A0A8H3DC53</accession>
<gene>
    <name evidence="10" type="ORF">RDB_LOCUS117285</name>
</gene>
<evidence type="ECO:0000256" key="4">
    <source>
        <dbReference type="ARBA" id="ARBA00022490"/>
    </source>
</evidence>
<dbReference type="Pfam" id="PF10584">
    <property type="entry name" value="Proteasome_A_N"/>
    <property type="match status" value="1"/>
</dbReference>
<dbReference type="PROSITE" id="PS51475">
    <property type="entry name" value="PROTEASOME_ALPHA_2"/>
    <property type="match status" value="1"/>
</dbReference>
<dbReference type="CDD" id="cd03750">
    <property type="entry name" value="proteasome_alpha_type_2"/>
    <property type="match status" value="1"/>
</dbReference>
<dbReference type="InterPro" id="IPR029055">
    <property type="entry name" value="Ntn_hydrolases_N"/>
</dbReference>
<dbReference type="InterPro" id="IPR000426">
    <property type="entry name" value="Proteasome_asu_N"/>
</dbReference>
<dbReference type="AlphaFoldDB" id="A0A8H3DC53"/>
<evidence type="ECO:0000256" key="3">
    <source>
        <dbReference type="ARBA" id="ARBA00004496"/>
    </source>
</evidence>
<dbReference type="Gene3D" id="3.60.20.10">
    <property type="entry name" value="Glutamine Phosphoribosylpyrophosphate, subunit 1, domain 1"/>
    <property type="match status" value="1"/>
</dbReference>
<dbReference type="InterPro" id="IPR001353">
    <property type="entry name" value="Proteasome_sua/b"/>
</dbReference>
<feature type="compositionally biased region" description="Polar residues" evidence="8">
    <location>
        <begin position="271"/>
        <end position="292"/>
    </location>
</feature>
<keyword evidence="6" id="KW-0539">Nucleus</keyword>
<comment type="similarity">
    <text evidence="7">Belongs to the peptidase T1A family.</text>
</comment>
<organism evidence="10 11">
    <name type="scientific">Rhizoctonia solani</name>
    <dbReference type="NCBI Taxonomy" id="456999"/>
    <lineage>
        <taxon>Eukaryota</taxon>
        <taxon>Fungi</taxon>
        <taxon>Dikarya</taxon>
        <taxon>Basidiomycota</taxon>
        <taxon>Agaricomycotina</taxon>
        <taxon>Agaricomycetes</taxon>
        <taxon>Cantharellales</taxon>
        <taxon>Ceratobasidiaceae</taxon>
        <taxon>Rhizoctonia</taxon>
    </lineage>
</organism>
<dbReference type="SMART" id="SM00313">
    <property type="entry name" value="PXA"/>
    <property type="match status" value="1"/>
</dbReference>
<evidence type="ECO:0000256" key="2">
    <source>
        <dbReference type="ARBA" id="ARBA00004123"/>
    </source>
</evidence>
<dbReference type="GO" id="GO:0005634">
    <property type="term" value="C:nucleus"/>
    <property type="evidence" value="ECO:0007669"/>
    <property type="project" value="UniProtKB-SubCell"/>
</dbReference>
<feature type="domain" description="PXA" evidence="9">
    <location>
        <begin position="333"/>
        <end position="516"/>
    </location>
</feature>
<dbReference type="SMART" id="SM00948">
    <property type="entry name" value="Proteasome_A_N"/>
    <property type="match status" value="1"/>
</dbReference>
<feature type="region of interest" description="Disordered" evidence="8">
    <location>
        <begin position="573"/>
        <end position="593"/>
    </location>
</feature>
<comment type="function">
    <text evidence="1">The proteasome is a multicatalytic proteinase complex which is characterized by its ability to cleave peptides with Arg, Phe, Tyr, Leu, and Glu adjacent to the leaving group at neutral or slightly basic pH. The proteasome has an ATP-dependent proteolytic activity.</text>
</comment>
<evidence type="ECO:0000256" key="7">
    <source>
        <dbReference type="PROSITE-ProRule" id="PRU00808"/>
    </source>
</evidence>
<protein>
    <recommendedName>
        <fullName evidence="9">PXA domain-containing protein</fullName>
    </recommendedName>
</protein>
<dbReference type="InterPro" id="IPR003114">
    <property type="entry name" value="Phox_assoc"/>
</dbReference>
<sequence length="771" mass="84450">MSAAGGGGAYSFSLTTFSPSGKLVQIEHALAVVAQGTTSLGIKATNGIVIATEKKSSSILVDESAIDKVCVICPNIGIVYSGMGPDYRVLTSKARKSAQAYWKIYGEYPPTRVLVQSIATVMQEATQSGGVRPFGVSLLVAGWDSHRGPTLYQVDPSGSYWAWKASAIGKNMTNAKTFLEKRYNDDISLEDAIHTALLTLKEGFEGQMTEKTIEIGVITVPTAEELTEVPLGGVRVKPVFPSMDGPLRSISWVSAKTGQQSVPEAVDSDLSKLTQRPPTARSQSIRSGTSEPPKSKVPVSLARRLLFPALPLTVPLPPILTLDLSEDDPALIELNEELYDFLALALRAFVQSWWGRITPRDRDLVPQITRVITQVIRDIERRASRIDLSDLVLRQVPTLVDLHISDYRIVAMRMGTAFTNTSPSPTVQGLFHMLQPHVAVQTNQEPGAPIISEIYLCQLVENILRLSLPPEDWESETERCIVREIVACVVLGNMFKKLAQPWFLHQIMLGLLKPSPPTQSESKESLARFHVPSVQVLVIFVFSAMQTISSLALSIISTFQYVVALTHAANRAHERRQSPQCRNTSESDMSLSSSIEGSTDTSLEIAGAETSGDIFAPSLELVDNLIQAGSRLPITATLLLLRLSSRLCQPWFERLIPFMLSRTISPASLTTAIQAGKRALFPNDGWPGPAPVGPTIEEQLLLREQLESRLSELCQPWLANVILGNSRKIQALTIKQALDPFSESPEINSHLLVMLLDLVVSELWPELSKSS</sequence>
<evidence type="ECO:0000256" key="6">
    <source>
        <dbReference type="ARBA" id="ARBA00023242"/>
    </source>
</evidence>
<dbReference type="GO" id="GO:0006511">
    <property type="term" value="P:ubiquitin-dependent protein catabolic process"/>
    <property type="evidence" value="ECO:0007669"/>
    <property type="project" value="InterPro"/>
</dbReference>
<dbReference type="SUPFAM" id="SSF56235">
    <property type="entry name" value="N-terminal nucleophile aminohydrolases (Ntn hydrolases)"/>
    <property type="match status" value="1"/>
</dbReference>
<keyword evidence="5 7" id="KW-0647">Proteasome</keyword>
<dbReference type="EMBL" id="CAJMWZ010006348">
    <property type="protein sequence ID" value="CAE6520532.1"/>
    <property type="molecule type" value="Genomic_DNA"/>
</dbReference>
<proteinExistence type="inferred from homology"/>
<reference evidence="10" key="1">
    <citation type="submission" date="2021-01" db="EMBL/GenBank/DDBJ databases">
        <authorList>
            <person name="Kaushik A."/>
        </authorList>
    </citation>
    <scope>NUCLEOTIDE SEQUENCE</scope>
    <source>
        <strain evidence="10">Type strain: AG8-Rh-89/</strain>
    </source>
</reference>
<dbReference type="Pfam" id="PF02194">
    <property type="entry name" value="PXA"/>
    <property type="match status" value="1"/>
</dbReference>
<dbReference type="GO" id="GO:0005737">
    <property type="term" value="C:cytoplasm"/>
    <property type="evidence" value="ECO:0007669"/>
    <property type="project" value="UniProtKB-SubCell"/>
</dbReference>
<evidence type="ECO:0000259" key="9">
    <source>
        <dbReference type="PROSITE" id="PS51207"/>
    </source>
</evidence>
<evidence type="ECO:0000256" key="8">
    <source>
        <dbReference type="SAM" id="MobiDB-lite"/>
    </source>
</evidence>
<dbReference type="Proteomes" id="UP000663850">
    <property type="component" value="Unassembled WGS sequence"/>
</dbReference>
<evidence type="ECO:0000313" key="10">
    <source>
        <dbReference type="EMBL" id="CAE6520532.1"/>
    </source>
</evidence>
<dbReference type="PROSITE" id="PS51207">
    <property type="entry name" value="PXA"/>
    <property type="match status" value="1"/>
</dbReference>